<keyword evidence="5" id="KW-1185">Reference proteome</keyword>
<evidence type="ECO:0008006" key="6">
    <source>
        <dbReference type="Google" id="ProtNLM"/>
    </source>
</evidence>
<dbReference type="PANTHER" id="PTHR48043:SF157">
    <property type="entry name" value="UDP-GLUCURONOSYLTRANSFERASE"/>
    <property type="match status" value="1"/>
</dbReference>
<organism evidence="4 5">
    <name type="scientific">Staurois parvus</name>
    <dbReference type="NCBI Taxonomy" id="386267"/>
    <lineage>
        <taxon>Eukaryota</taxon>
        <taxon>Metazoa</taxon>
        <taxon>Chordata</taxon>
        <taxon>Craniata</taxon>
        <taxon>Vertebrata</taxon>
        <taxon>Euteleostomi</taxon>
        <taxon>Amphibia</taxon>
        <taxon>Batrachia</taxon>
        <taxon>Anura</taxon>
        <taxon>Neobatrachia</taxon>
        <taxon>Ranoidea</taxon>
        <taxon>Ranidae</taxon>
        <taxon>Staurois</taxon>
    </lineage>
</organism>
<dbReference type="PANTHER" id="PTHR48043">
    <property type="entry name" value="EG:EG0003.4 PROTEIN-RELATED"/>
    <property type="match status" value="1"/>
</dbReference>
<dbReference type="Pfam" id="PF00201">
    <property type="entry name" value="UDPGT"/>
    <property type="match status" value="1"/>
</dbReference>
<keyword evidence="2" id="KW-0328">Glycosyltransferase</keyword>
<evidence type="ECO:0000256" key="1">
    <source>
        <dbReference type="ARBA" id="ARBA00009995"/>
    </source>
</evidence>
<comment type="caution">
    <text evidence="4">The sequence shown here is derived from an EMBL/GenBank/DDBJ whole genome shotgun (WGS) entry which is preliminary data.</text>
</comment>
<dbReference type="InterPro" id="IPR050271">
    <property type="entry name" value="UDP-glycosyltransferase"/>
</dbReference>
<name>A0ABN9BM53_9NEOB</name>
<dbReference type="Gene3D" id="3.40.50.2000">
    <property type="entry name" value="Glycogen Phosphorylase B"/>
    <property type="match status" value="1"/>
</dbReference>
<dbReference type="SUPFAM" id="SSF53756">
    <property type="entry name" value="UDP-Glycosyltransferase/glycogen phosphorylase"/>
    <property type="match status" value="1"/>
</dbReference>
<evidence type="ECO:0000256" key="2">
    <source>
        <dbReference type="ARBA" id="ARBA00022676"/>
    </source>
</evidence>
<protein>
    <recommendedName>
        <fullName evidence="6">UDP-glucuronosyltransferase</fullName>
    </recommendedName>
</protein>
<gene>
    <name evidence="4" type="ORF">SPARVUS_LOCUS3183185</name>
</gene>
<dbReference type="Proteomes" id="UP001162483">
    <property type="component" value="Unassembled WGS sequence"/>
</dbReference>
<dbReference type="InterPro" id="IPR002213">
    <property type="entry name" value="UDP_glucos_trans"/>
</dbReference>
<keyword evidence="3" id="KW-0808">Transferase</keyword>
<proteinExistence type="inferred from homology"/>
<evidence type="ECO:0000313" key="5">
    <source>
        <dbReference type="Proteomes" id="UP001162483"/>
    </source>
</evidence>
<evidence type="ECO:0000256" key="3">
    <source>
        <dbReference type="ARBA" id="ARBA00022679"/>
    </source>
</evidence>
<comment type="similarity">
    <text evidence="1">Belongs to the UDP-glycosyltransferase family.</text>
</comment>
<sequence length="255" mass="29604">MSSVVEKLSQRGHQIVMVVPEVHMYVNKMDNVTVRTYSVPFNKEFMQSMVKETGHDIFQFRPVLQDVKFMYERIVNITSFVVAQCEYLLQNDSLIKYLEDYKFDAMLNDPVYPCGEIIAEHLSIPSVSFIRGAFFGADLEATRSPVPASYVPRFFTVYTDHMDFSQRAKNFIISYIDQIVCRIFYAPYARLASDYLHKEVTIMDLFSRASVWLLRYDFVFEFPRPIMPNMIFIGGINCVRRNPLTQVGAMLATVL</sequence>
<accession>A0ABN9BM53</accession>
<evidence type="ECO:0000313" key="4">
    <source>
        <dbReference type="EMBL" id="CAI9548601.1"/>
    </source>
</evidence>
<dbReference type="EMBL" id="CATNWA010004749">
    <property type="protein sequence ID" value="CAI9548601.1"/>
    <property type="molecule type" value="Genomic_DNA"/>
</dbReference>
<reference evidence="4" key="1">
    <citation type="submission" date="2023-05" db="EMBL/GenBank/DDBJ databases">
        <authorList>
            <person name="Stuckert A."/>
        </authorList>
    </citation>
    <scope>NUCLEOTIDE SEQUENCE</scope>
</reference>